<dbReference type="EMBL" id="LT963396">
    <property type="protein sequence ID" value="SOS30087.1"/>
    <property type="molecule type" value="Genomic_DNA"/>
</dbReference>
<organism evidence="1 2">
    <name type="scientific">Pseudomonas cerasi</name>
    <dbReference type="NCBI Taxonomy" id="1583341"/>
    <lineage>
        <taxon>Bacteria</taxon>
        <taxon>Pseudomonadati</taxon>
        <taxon>Pseudomonadota</taxon>
        <taxon>Gammaproteobacteria</taxon>
        <taxon>Pseudomonadales</taxon>
        <taxon>Pseudomonadaceae</taxon>
        <taxon>Pseudomonas</taxon>
    </lineage>
</organism>
<reference evidence="2" key="1">
    <citation type="submission" date="2017-11" db="EMBL/GenBank/DDBJ databases">
        <authorList>
            <person name="Blom J."/>
        </authorList>
    </citation>
    <scope>NUCLEOTIDE SEQUENCE [LARGE SCALE GENOMIC DNA]</scope>
    <source>
        <plasmid evidence="2">PP1</plasmid>
    </source>
</reference>
<gene>
    <name evidence="1" type="ORF">PL963_P100104</name>
</gene>
<name>A0A2K4W2H5_9PSED</name>
<accession>A0A2K4W2H5</accession>
<evidence type="ECO:0000313" key="2">
    <source>
        <dbReference type="Proteomes" id="UP000239025"/>
    </source>
</evidence>
<protein>
    <submittedName>
        <fullName evidence="1">Uncharacterized protein</fullName>
    </submittedName>
</protein>
<keyword evidence="2" id="KW-1185">Reference proteome</keyword>
<dbReference type="AlphaFoldDB" id="A0A2K4W2H5"/>
<dbReference type="Proteomes" id="UP000239025">
    <property type="component" value="Plasmid PP1"/>
</dbReference>
<dbReference type="RefSeq" id="WP_104685772.1">
    <property type="nucleotide sequence ID" value="NZ_LT963396.1"/>
</dbReference>
<evidence type="ECO:0000313" key="1">
    <source>
        <dbReference type="EMBL" id="SOS30087.1"/>
    </source>
</evidence>
<sequence length="84" mass="9064">MGLPVAVKIVVDVTGGAIHAVYAQQPVEIVFVSHDRDDIDDHQAAADFRSIEGESVALWMDGTDSDNGADSEVVAHYFDQYAKS</sequence>
<keyword evidence="1" id="KW-0614">Plasmid</keyword>
<proteinExistence type="predicted"/>
<geneLocation type="plasmid" evidence="1 2">
    <name>PP1</name>
</geneLocation>